<dbReference type="InterPro" id="IPR037069">
    <property type="entry name" value="AcylCoA_DH/ox_N_sf"/>
</dbReference>
<protein>
    <submittedName>
        <fullName evidence="9">Acyl-CoA dehydrogenase domain protein</fullName>
    </submittedName>
</protein>
<keyword evidence="3 5" id="KW-0285">Flavoprotein</keyword>
<accession>C3N4B4</accession>
<dbReference type="InterPro" id="IPR009075">
    <property type="entry name" value="AcylCo_DH/oxidase_C"/>
</dbReference>
<dbReference type="InterPro" id="IPR036250">
    <property type="entry name" value="AcylCo_DH-like_C"/>
</dbReference>
<dbReference type="PANTHER" id="PTHR43884">
    <property type="entry name" value="ACYL-COA DEHYDROGENASE"/>
    <property type="match status" value="1"/>
</dbReference>
<keyword evidence="4 5" id="KW-0274">FAD</keyword>
<dbReference type="InterPro" id="IPR006091">
    <property type="entry name" value="Acyl-CoA_Oxase/DH_mid-dom"/>
</dbReference>
<dbReference type="EMBL" id="CP001401">
    <property type="protein sequence ID" value="ACP54839.1"/>
    <property type="molecule type" value="Genomic_DNA"/>
</dbReference>
<evidence type="ECO:0000259" key="7">
    <source>
        <dbReference type="Pfam" id="PF02770"/>
    </source>
</evidence>
<evidence type="ECO:0000256" key="2">
    <source>
        <dbReference type="ARBA" id="ARBA00009347"/>
    </source>
</evidence>
<dbReference type="Pfam" id="PF02771">
    <property type="entry name" value="Acyl-CoA_dh_N"/>
    <property type="match status" value="1"/>
</dbReference>
<dbReference type="Pfam" id="PF00441">
    <property type="entry name" value="Acyl-CoA_dh_1"/>
    <property type="match status" value="1"/>
</dbReference>
<evidence type="ECO:0000259" key="8">
    <source>
        <dbReference type="Pfam" id="PF02771"/>
    </source>
</evidence>
<feature type="domain" description="Acyl-CoA oxidase/dehydrogenase middle" evidence="7">
    <location>
        <begin position="135"/>
        <end position="225"/>
    </location>
</feature>
<sequence length="391" mass="43925">MKKLKSDAELFLESIYGERAEEYLIIINSMINYVKERILNKRNEFDSNSPISKDYIYDTLKFGFNSIPYNKEYGGFELPYIIYIIGMEVLAYGSPALANILWASNSVIDGLHYFGSNLQKEYYLKPLLKGDKIAAIAMTEPTGGSLIEYIKTKAEKKGDQYIISGKKVFITNAPIADIFLVFANTSNGITAFIIPSNVEGLKIDKPIRKLGLRGAVFSEVSLDNVVVPIENRLGEEGEGINIARHIFIGGRIIAAAIALGIGDAVLDQVYQYAISRELGNHKLIDFQILKEKIANSETILQAGKIYTYYVAYLMDKMLRQELNELASISKLFTTEGVLNISNEAISIFGGYGYTDDLNIHMYWRDVKGLTITEGTSDIQRLIIQHELKKRM</sequence>
<dbReference type="Gene3D" id="1.20.140.10">
    <property type="entry name" value="Butyryl-CoA Dehydrogenase, subunit A, domain 3"/>
    <property type="match status" value="1"/>
</dbReference>
<dbReference type="RefSeq" id="WP_012718651.1">
    <property type="nucleotide sequence ID" value="NC_012632.1"/>
</dbReference>
<feature type="domain" description="Acyl-CoA dehydrogenase/oxidase N-terminal" evidence="8">
    <location>
        <begin position="22"/>
        <end position="131"/>
    </location>
</feature>
<name>C3N4B4_SACI3</name>
<reference evidence="9 10" key="1">
    <citation type="journal article" date="2009" name="Proc. Natl. Acad. Sci. U.S.A.">
        <title>Biogeography of the Sulfolobus islandicus pan-genome.</title>
        <authorList>
            <person name="Reno M.L."/>
            <person name="Held N.L."/>
            <person name="Fields C.J."/>
            <person name="Burke P.V."/>
            <person name="Whitaker R.J."/>
        </authorList>
    </citation>
    <scope>NUCLEOTIDE SEQUENCE [LARGE SCALE GENOMIC DNA]</scope>
    <source>
        <strain evidence="9 10">M.16.27</strain>
    </source>
</reference>
<proteinExistence type="inferred from homology"/>
<dbReference type="AlphaFoldDB" id="C3N4B4"/>
<evidence type="ECO:0000313" key="9">
    <source>
        <dbReference type="EMBL" id="ACP54839.1"/>
    </source>
</evidence>
<evidence type="ECO:0000256" key="5">
    <source>
        <dbReference type="RuleBase" id="RU362125"/>
    </source>
</evidence>
<evidence type="ECO:0000259" key="6">
    <source>
        <dbReference type="Pfam" id="PF00441"/>
    </source>
</evidence>
<evidence type="ECO:0000256" key="4">
    <source>
        <dbReference type="ARBA" id="ARBA00022827"/>
    </source>
</evidence>
<keyword evidence="5" id="KW-0560">Oxidoreductase</keyword>
<dbReference type="Pfam" id="PF02770">
    <property type="entry name" value="Acyl-CoA_dh_M"/>
    <property type="match status" value="1"/>
</dbReference>
<organism evidence="9 10">
    <name type="scientific">Saccharolobus islandicus (strain M.16.27)</name>
    <name type="common">Sulfolobus islandicus</name>
    <dbReference type="NCBI Taxonomy" id="427318"/>
    <lineage>
        <taxon>Archaea</taxon>
        <taxon>Thermoproteota</taxon>
        <taxon>Thermoprotei</taxon>
        <taxon>Sulfolobales</taxon>
        <taxon>Sulfolobaceae</taxon>
        <taxon>Saccharolobus</taxon>
    </lineage>
</organism>
<dbReference type="Gene3D" id="1.10.540.10">
    <property type="entry name" value="Acyl-CoA dehydrogenase/oxidase, N-terminal domain"/>
    <property type="match status" value="1"/>
</dbReference>
<dbReference type="GeneID" id="7814758"/>
<dbReference type="Proteomes" id="UP000002307">
    <property type="component" value="Chromosome"/>
</dbReference>
<dbReference type="PANTHER" id="PTHR43884:SF12">
    <property type="entry name" value="ISOVALERYL-COA DEHYDROGENASE, MITOCHONDRIAL-RELATED"/>
    <property type="match status" value="1"/>
</dbReference>
<dbReference type="HOGENOM" id="CLU_018204_0_0_2"/>
<comment type="similarity">
    <text evidence="2 5">Belongs to the acyl-CoA dehydrogenase family.</text>
</comment>
<feature type="domain" description="Acyl-CoA dehydrogenase/oxidase C-terminal" evidence="6">
    <location>
        <begin position="237"/>
        <end position="386"/>
    </location>
</feature>
<dbReference type="GO" id="GO:0050660">
    <property type="term" value="F:flavin adenine dinucleotide binding"/>
    <property type="evidence" value="ECO:0007669"/>
    <property type="project" value="InterPro"/>
</dbReference>
<evidence type="ECO:0000256" key="1">
    <source>
        <dbReference type="ARBA" id="ARBA00001974"/>
    </source>
</evidence>
<dbReference type="Gene3D" id="2.40.110.10">
    <property type="entry name" value="Butyryl-CoA Dehydrogenase, subunit A, domain 2"/>
    <property type="match status" value="1"/>
</dbReference>
<gene>
    <name evidence="9" type="ordered locus">M1627_0906</name>
</gene>
<dbReference type="SUPFAM" id="SSF56645">
    <property type="entry name" value="Acyl-CoA dehydrogenase NM domain-like"/>
    <property type="match status" value="1"/>
</dbReference>
<dbReference type="InterPro" id="IPR009100">
    <property type="entry name" value="AcylCoA_DH/oxidase_NM_dom_sf"/>
</dbReference>
<dbReference type="KEGG" id="sim:M1627_0906"/>
<evidence type="ECO:0000256" key="3">
    <source>
        <dbReference type="ARBA" id="ARBA00022630"/>
    </source>
</evidence>
<dbReference type="InterPro" id="IPR046373">
    <property type="entry name" value="Acyl-CoA_Oxase/DH_mid-dom_sf"/>
</dbReference>
<comment type="cofactor">
    <cofactor evidence="1 5">
        <name>FAD</name>
        <dbReference type="ChEBI" id="CHEBI:57692"/>
    </cofactor>
</comment>
<dbReference type="GO" id="GO:0003995">
    <property type="term" value="F:acyl-CoA dehydrogenase activity"/>
    <property type="evidence" value="ECO:0007669"/>
    <property type="project" value="TreeGrafter"/>
</dbReference>
<dbReference type="InterPro" id="IPR013786">
    <property type="entry name" value="AcylCoA_DH/ox_N"/>
</dbReference>
<evidence type="ECO:0000313" key="10">
    <source>
        <dbReference type="Proteomes" id="UP000002307"/>
    </source>
</evidence>
<dbReference type="SUPFAM" id="SSF47203">
    <property type="entry name" value="Acyl-CoA dehydrogenase C-terminal domain-like"/>
    <property type="match status" value="1"/>
</dbReference>